<reference evidence="3 5" key="2">
    <citation type="submission" date="2023-11" db="EMBL/GenBank/DDBJ databases">
        <title>MicrobeMod: A computational toolkit for identifying prokaryotic methylation and restriction-modification with nanopore sequencing.</title>
        <authorList>
            <person name="Crits-Christoph A."/>
            <person name="Kang S.C."/>
            <person name="Lee H."/>
            <person name="Ostrov N."/>
        </authorList>
    </citation>
    <scope>NUCLEOTIDE SEQUENCE [LARGE SCALE GENOMIC DNA]</scope>
    <source>
        <strain evidence="3 5">ATCC 23090</strain>
    </source>
</reference>
<organism evidence="2 4">
    <name type="scientific">Chitinophaga sancti</name>
    <dbReference type="NCBI Taxonomy" id="1004"/>
    <lineage>
        <taxon>Bacteria</taxon>
        <taxon>Pseudomonadati</taxon>
        <taxon>Bacteroidota</taxon>
        <taxon>Chitinophagia</taxon>
        <taxon>Chitinophagales</taxon>
        <taxon>Chitinophagaceae</taxon>
        <taxon>Chitinophaga</taxon>
    </lineage>
</organism>
<evidence type="ECO:0000313" key="2">
    <source>
        <dbReference type="EMBL" id="SFW16111.1"/>
    </source>
</evidence>
<evidence type="ECO:0000313" key="4">
    <source>
        <dbReference type="Proteomes" id="UP000183788"/>
    </source>
</evidence>
<evidence type="ECO:0000313" key="3">
    <source>
        <dbReference type="EMBL" id="WQG89637.1"/>
    </source>
</evidence>
<dbReference type="STRING" id="1004.SAMN05661012_00330"/>
<reference evidence="2 4" key="1">
    <citation type="submission" date="2016-11" db="EMBL/GenBank/DDBJ databases">
        <authorList>
            <person name="Jaros S."/>
            <person name="Januszkiewicz K."/>
            <person name="Wedrychowicz H."/>
        </authorList>
    </citation>
    <scope>NUCLEOTIDE SEQUENCE [LARGE SCALE GENOMIC DNA]</scope>
    <source>
        <strain evidence="2 4">DSM 784</strain>
    </source>
</reference>
<dbReference type="EMBL" id="CP140154">
    <property type="protein sequence ID" value="WQG89637.1"/>
    <property type="molecule type" value="Genomic_DNA"/>
</dbReference>
<dbReference type="EMBL" id="FPIZ01000001">
    <property type="protein sequence ID" value="SFW16111.1"/>
    <property type="molecule type" value="Genomic_DNA"/>
</dbReference>
<evidence type="ECO:0000256" key="1">
    <source>
        <dbReference type="SAM" id="MobiDB-lite"/>
    </source>
</evidence>
<protein>
    <submittedName>
        <fullName evidence="2">Uncharacterized protein</fullName>
    </submittedName>
</protein>
<dbReference type="Proteomes" id="UP000183788">
    <property type="component" value="Unassembled WGS sequence"/>
</dbReference>
<accession>A0A1K1LZ39</accession>
<keyword evidence="5" id="KW-1185">Reference proteome</keyword>
<dbReference type="Proteomes" id="UP001326715">
    <property type="component" value="Chromosome"/>
</dbReference>
<name>A0A1K1LZ39_9BACT</name>
<dbReference type="AlphaFoldDB" id="A0A1K1LZ39"/>
<gene>
    <name evidence="2" type="ORF">SAMN05661012_00330</name>
    <name evidence="3" type="ORF">SR876_32405</name>
</gene>
<proteinExistence type="predicted"/>
<feature type="region of interest" description="Disordered" evidence="1">
    <location>
        <begin position="1"/>
        <end position="21"/>
    </location>
</feature>
<sequence length="74" mass="8558">MYLASNFSSATAPSNPNAVKSSITDEQAAARLGMSFEKFKEIQSYTMQMRKKYPHMKPERIQRKVCEHFKIKLT</sequence>
<evidence type="ECO:0000313" key="5">
    <source>
        <dbReference type="Proteomes" id="UP001326715"/>
    </source>
</evidence>
<dbReference type="RefSeq" id="WP_072356862.1">
    <property type="nucleotide sequence ID" value="NZ_CP139972.1"/>
</dbReference>